<dbReference type="InterPro" id="IPR000082">
    <property type="entry name" value="SEA_dom"/>
</dbReference>
<proteinExistence type="predicted"/>
<name>A0AAD9JVG3_RIDPI</name>
<dbReference type="Pfam" id="PF01390">
    <property type="entry name" value="SEA"/>
    <property type="match status" value="1"/>
</dbReference>
<evidence type="ECO:0000256" key="1">
    <source>
        <dbReference type="SAM" id="MobiDB-lite"/>
    </source>
</evidence>
<evidence type="ECO:0000256" key="2">
    <source>
        <dbReference type="SAM" id="Phobius"/>
    </source>
</evidence>
<dbReference type="InterPro" id="IPR036364">
    <property type="entry name" value="SEA_dom_sf"/>
</dbReference>
<feature type="transmembrane region" description="Helical" evidence="2">
    <location>
        <begin position="147"/>
        <end position="172"/>
    </location>
</feature>
<dbReference type="SUPFAM" id="SSF82671">
    <property type="entry name" value="SEA domain"/>
    <property type="match status" value="1"/>
</dbReference>
<feature type="region of interest" description="Disordered" evidence="1">
    <location>
        <begin position="251"/>
        <end position="302"/>
    </location>
</feature>
<evidence type="ECO:0000313" key="4">
    <source>
        <dbReference type="EMBL" id="KAK2159561.1"/>
    </source>
</evidence>
<evidence type="ECO:0000313" key="5">
    <source>
        <dbReference type="Proteomes" id="UP001209878"/>
    </source>
</evidence>
<reference evidence="4" key="1">
    <citation type="journal article" date="2023" name="Mol. Biol. Evol.">
        <title>Third-Generation Sequencing Reveals the Adaptive Role of the Epigenome in Three Deep-Sea Polychaetes.</title>
        <authorList>
            <person name="Perez M."/>
            <person name="Aroh O."/>
            <person name="Sun Y."/>
            <person name="Lan Y."/>
            <person name="Juniper S.K."/>
            <person name="Young C.R."/>
            <person name="Angers B."/>
            <person name="Qian P.Y."/>
        </authorList>
    </citation>
    <scope>NUCLEOTIDE SEQUENCE</scope>
    <source>
        <strain evidence="4">R07B-5</strain>
    </source>
</reference>
<dbReference type="Gene3D" id="3.30.70.960">
    <property type="entry name" value="SEA domain"/>
    <property type="match status" value="1"/>
</dbReference>
<keyword evidence="2" id="KW-0812">Transmembrane</keyword>
<organism evidence="4 5">
    <name type="scientific">Ridgeia piscesae</name>
    <name type="common">Tubeworm</name>
    <dbReference type="NCBI Taxonomy" id="27915"/>
    <lineage>
        <taxon>Eukaryota</taxon>
        <taxon>Metazoa</taxon>
        <taxon>Spiralia</taxon>
        <taxon>Lophotrochozoa</taxon>
        <taxon>Annelida</taxon>
        <taxon>Polychaeta</taxon>
        <taxon>Sedentaria</taxon>
        <taxon>Canalipalpata</taxon>
        <taxon>Sabellida</taxon>
        <taxon>Siboglinidae</taxon>
        <taxon>Ridgeia</taxon>
    </lineage>
</organism>
<dbReference type="Proteomes" id="UP001209878">
    <property type="component" value="Unassembled WGS sequence"/>
</dbReference>
<keyword evidence="2" id="KW-1133">Transmembrane helix</keyword>
<comment type="caution">
    <text evidence="4">The sequence shown here is derived from an EMBL/GenBank/DDBJ whole genome shotgun (WGS) entry which is preliminary data.</text>
</comment>
<feature type="domain" description="SEA" evidence="3">
    <location>
        <begin position="33"/>
        <end position="146"/>
    </location>
</feature>
<dbReference type="AlphaFoldDB" id="A0AAD9JVG3"/>
<dbReference type="PROSITE" id="PS50024">
    <property type="entry name" value="SEA"/>
    <property type="match status" value="1"/>
</dbReference>
<dbReference type="EMBL" id="JAODUO010001708">
    <property type="protein sequence ID" value="KAK2159561.1"/>
    <property type="molecule type" value="Genomic_DNA"/>
</dbReference>
<sequence>MNTIVSTVKKATVKGSFGDFTIDPDSIEAKQNDLISYYGKFTITNLQYNDSLADVKSISYKGLSAKVRTQVRAVYTGSTIGPEVVTVTEITFSKGSVIANYRLILKKASTLEELTQIMRDYLNEHNGNIGSFKVNADSVTFSAGSPLLAIVLGSVITAVFLLLAVVLGIYIVRTVRKHKFAAESPDDRGDDLPNYAMRHPVNRRLWQDRGVSMQGPRETPLQQAYNHQRMSAISKAMGRFSNINWGVVRDFSSKNGPQPQGQLHRRPDGNEWHNNETSADKTSIDTTDNDFDRSDHLSQPTT</sequence>
<keyword evidence="2" id="KW-0472">Membrane</keyword>
<accession>A0AAD9JVG3</accession>
<feature type="compositionally biased region" description="Basic and acidic residues" evidence="1">
    <location>
        <begin position="265"/>
        <end position="283"/>
    </location>
</feature>
<protein>
    <recommendedName>
        <fullName evidence="3">SEA domain-containing protein</fullName>
    </recommendedName>
</protein>
<gene>
    <name evidence="4" type="ORF">NP493_1707g00013</name>
</gene>
<keyword evidence="5" id="KW-1185">Reference proteome</keyword>
<evidence type="ECO:0000259" key="3">
    <source>
        <dbReference type="PROSITE" id="PS50024"/>
    </source>
</evidence>